<dbReference type="PANTHER" id="PTHR33751:SF9">
    <property type="entry name" value="CYTOCHROME C4"/>
    <property type="match status" value="1"/>
</dbReference>
<evidence type="ECO:0000259" key="10">
    <source>
        <dbReference type="PROSITE" id="PS51007"/>
    </source>
</evidence>
<dbReference type="Proteomes" id="UP001238603">
    <property type="component" value="Unassembled WGS sequence"/>
</dbReference>
<evidence type="ECO:0000256" key="9">
    <source>
        <dbReference type="SAM" id="SignalP"/>
    </source>
</evidence>
<keyword evidence="5" id="KW-0574">Periplasm</keyword>
<feature type="domain" description="Cytochrome c" evidence="10">
    <location>
        <begin position="111"/>
        <end position="201"/>
    </location>
</feature>
<dbReference type="PIRSF" id="PIRSF000005">
    <property type="entry name" value="Cytochrome_c4"/>
    <property type="match status" value="1"/>
</dbReference>
<protein>
    <submittedName>
        <fullName evidence="11">C-type cytochrome</fullName>
    </submittedName>
</protein>
<evidence type="ECO:0000313" key="12">
    <source>
        <dbReference type="Proteomes" id="UP001238603"/>
    </source>
</evidence>
<dbReference type="EMBL" id="JASVDS010000003">
    <property type="protein sequence ID" value="MDL5033018.1"/>
    <property type="molecule type" value="Genomic_DNA"/>
</dbReference>
<keyword evidence="6" id="KW-0249">Electron transport</keyword>
<dbReference type="InterPro" id="IPR036909">
    <property type="entry name" value="Cyt_c-like_dom_sf"/>
</dbReference>
<evidence type="ECO:0000256" key="1">
    <source>
        <dbReference type="ARBA" id="ARBA00004418"/>
    </source>
</evidence>
<dbReference type="PANTHER" id="PTHR33751">
    <property type="entry name" value="CBB3-TYPE CYTOCHROME C OXIDASE SUBUNIT FIXP"/>
    <property type="match status" value="1"/>
</dbReference>
<dbReference type="RefSeq" id="WP_285983075.1">
    <property type="nucleotide sequence ID" value="NZ_JASVDS010000003.1"/>
</dbReference>
<dbReference type="Pfam" id="PF00034">
    <property type="entry name" value="Cytochrom_C"/>
    <property type="match status" value="1"/>
</dbReference>
<name>A0ABT7LJL9_9BURK</name>
<dbReference type="PROSITE" id="PS51007">
    <property type="entry name" value="CYTC"/>
    <property type="match status" value="2"/>
</dbReference>
<evidence type="ECO:0000256" key="3">
    <source>
        <dbReference type="ARBA" id="ARBA00022617"/>
    </source>
</evidence>
<evidence type="ECO:0000256" key="5">
    <source>
        <dbReference type="ARBA" id="ARBA00022764"/>
    </source>
</evidence>
<keyword evidence="4 8" id="KW-0479">Metal-binding</keyword>
<evidence type="ECO:0000256" key="7">
    <source>
        <dbReference type="ARBA" id="ARBA00023004"/>
    </source>
</evidence>
<evidence type="ECO:0000256" key="2">
    <source>
        <dbReference type="ARBA" id="ARBA00022448"/>
    </source>
</evidence>
<evidence type="ECO:0000313" key="11">
    <source>
        <dbReference type="EMBL" id="MDL5033018.1"/>
    </source>
</evidence>
<keyword evidence="12" id="KW-1185">Reference proteome</keyword>
<proteinExistence type="predicted"/>
<keyword evidence="2" id="KW-0813">Transport</keyword>
<dbReference type="InterPro" id="IPR050597">
    <property type="entry name" value="Cytochrome_c_Oxidase_Subunit"/>
</dbReference>
<evidence type="ECO:0000256" key="8">
    <source>
        <dbReference type="PROSITE-ProRule" id="PRU00433"/>
    </source>
</evidence>
<dbReference type="SUPFAM" id="SSF46626">
    <property type="entry name" value="Cytochrome c"/>
    <property type="match status" value="2"/>
</dbReference>
<organism evidence="11 12">
    <name type="scientific">Roseateles subflavus</name>
    <dbReference type="NCBI Taxonomy" id="3053353"/>
    <lineage>
        <taxon>Bacteria</taxon>
        <taxon>Pseudomonadati</taxon>
        <taxon>Pseudomonadota</taxon>
        <taxon>Betaproteobacteria</taxon>
        <taxon>Burkholderiales</taxon>
        <taxon>Sphaerotilaceae</taxon>
        <taxon>Roseateles</taxon>
    </lineage>
</organism>
<accession>A0ABT7LJL9</accession>
<feature type="chain" id="PRO_5045133445" evidence="9">
    <location>
        <begin position="23"/>
        <end position="213"/>
    </location>
</feature>
<keyword evidence="9" id="KW-0732">Signal</keyword>
<dbReference type="InterPro" id="IPR024167">
    <property type="entry name" value="Cytochrome_c4-like"/>
</dbReference>
<dbReference type="InterPro" id="IPR009056">
    <property type="entry name" value="Cyt_c-like_dom"/>
</dbReference>
<gene>
    <name evidence="11" type="ORF">QRD43_13970</name>
</gene>
<keyword evidence="3 8" id="KW-0349">Heme</keyword>
<comment type="caution">
    <text evidence="11">The sequence shown here is derived from an EMBL/GenBank/DDBJ whole genome shotgun (WGS) entry which is preliminary data.</text>
</comment>
<feature type="signal peptide" evidence="9">
    <location>
        <begin position="1"/>
        <end position="22"/>
    </location>
</feature>
<reference evidence="11 12" key="1">
    <citation type="submission" date="2023-06" db="EMBL/GenBank/DDBJ databases">
        <title>Pelomonas sp. APW6 16S ribosomal RNA gene genome sequencing and assembly.</title>
        <authorList>
            <person name="Woo H."/>
        </authorList>
    </citation>
    <scope>NUCLEOTIDE SEQUENCE [LARGE SCALE GENOMIC DNA]</scope>
    <source>
        <strain evidence="11 12">APW6</strain>
    </source>
</reference>
<evidence type="ECO:0000256" key="6">
    <source>
        <dbReference type="ARBA" id="ARBA00022982"/>
    </source>
</evidence>
<feature type="domain" description="Cytochrome c" evidence="10">
    <location>
        <begin position="23"/>
        <end position="105"/>
    </location>
</feature>
<keyword evidence="7 8" id="KW-0408">Iron</keyword>
<evidence type="ECO:0000256" key="4">
    <source>
        <dbReference type="ARBA" id="ARBA00022723"/>
    </source>
</evidence>
<sequence length="213" mass="22218">MKKLLKLTVAVLAGLTAVGASAQDVKAGEKKIAMCIGCHGIPGYQATFPEVHKVPMIAGQNAKYIAAALTAYAKGERKHPTMRGIAQTLSEKDIADVSAFYEQQAQAPAAGDAPAAPAAVAELLNKGACASCHGANFSKPIDGAYPKLAGQHADYLYAALKSYQTEGNAYVGRGNAIMAGQVKQFSHAELKAIAKYLGSLGGELRTVPQSKMR</sequence>
<comment type="subcellular location">
    <subcellularLocation>
        <location evidence="1">Periplasm</location>
    </subcellularLocation>
</comment>
<dbReference type="Gene3D" id="1.10.760.10">
    <property type="entry name" value="Cytochrome c-like domain"/>
    <property type="match status" value="2"/>
</dbReference>